<dbReference type="AlphaFoldDB" id="E7N3S5"/>
<protein>
    <submittedName>
        <fullName evidence="1">Uncharacterized protein</fullName>
    </submittedName>
</protein>
<accession>E7N3S5</accession>
<evidence type="ECO:0000313" key="1">
    <source>
        <dbReference type="EMBL" id="EFW29260.1"/>
    </source>
</evidence>
<sequence length="45" mass="5369">MAHILSYCVHYTASRQKWQRIRDAVMRQDRASYRNLSDAEVSMHS</sequence>
<dbReference type="STRING" id="749551.HMPREF9555_01664"/>
<reference evidence="1 2" key="1">
    <citation type="submission" date="2010-08" db="EMBL/GenBank/DDBJ databases">
        <authorList>
            <person name="Weinstock G."/>
            <person name="Sodergren E."/>
            <person name="Clifton S."/>
            <person name="Fulton L."/>
            <person name="Fulton B."/>
            <person name="Courtney L."/>
            <person name="Fronick C."/>
            <person name="Harrison M."/>
            <person name="Strong C."/>
            <person name="Farmer C."/>
            <person name="Delahaunty K."/>
            <person name="Markovic C."/>
            <person name="Hall O."/>
            <person name="Minx P."/>
            <person name="Tomlinson C."/>
            <person name="Mitreva M."/>
            <person name="Hou S."/>
            <person name="Chen J."/>
            <person name="Wollam A."/>
            <person name="Pepin K.H."/>
            <person name="Johnson M."/>
            <person name="Bhonagiri V."/>
            <person name="Zhang X."/>
            <person name="Suruliraj S."/>
            <person name="Warren W."/>
            <person name="Chinwalla A."/>
            <person name="Mardis E.R."/>
            <person name="Wilson R.K."/>
        </authorList>
    </citation>
    <scope>NUCLEOTIDE SEQUENCE [LARGE SCALE GENOMIC DNA]</scope>
    <source>
        <strain evidence="1 2">F0399</strain>
    </source>
</reference>
<keyword evidence="2" id="KW-1185">Reference proteome</keyword>
<dbReference type="HOGENOM" id="CLU_3205143_0_0_9"/>
<dbReference type="EMBL" id="AECV01000035">
    <property type="protein sequence ID" value="EFW29260.1"/>
    <property type="molecule type" value="Genomic_DNA"/>
</dbReference>
<proteinExistence type="predicted"/>
<evidence type="ECO:0000313" key="2">
    <source>
        <dbReference type="Proteomes" id="UP000004633"/>
    </source>
</evidence>
<gene>
    <name evidence="1" type="ORF">HMPREF9555_01664</name>
</gene>
<name>E7N3S5_9FIRM</name>
<dbReference type="Proteomes" id="UP000004633">
    <property type="component" value="Unassembled WGS sequence"/>
</dbReference>
<organism evidence="1 2">
    <name type="scientific">Selenomonas artemidis F0399</name>
    <dbReference type="NCBI Taxonomy" id="749551"/>
    <lineage>
        <taxon>Bacteria</taxon>
        <taxon>Bacillati</taxon>
        <taxon>Bacillota</taxon>
        <taxon>Negativicutes</taxon>
        <taxon>Selenomonadales</taxon>
        <taxon>Selenomonadaceae</taxon>
        <taxon>Selenomonas</taxon>
    </lineage>
</organism>
<comment type="caution">
    <text evidence="1">The sequence shown here is derived from an EMBL/GenBank/DDBJ whole genome shotgun (WGS) entry which is preliminary data.</text>
</comment>